<organism evidence="8">
    <name type="scientific">Clastoptera arizonana</name>
    <name type="common">Arizona spittle bug</name>
    <dbReference type="NCBI Taxonomy" id="38151"/>
    <lineage>
        <taxon>Eukaryota</taxon>
        <taxon>Metazoa</taxon>
        <taxon>Ecdysozoa</taxon>
        <taxon>Arthropoda</taxon>
        <taxon>Hexapoda</taxon>
        <taxon>Insecta</taxon>
        <taxon>Pterygota</taxon>
        <taxon>Neoptera</taxon>
        <taxon>Paraneoptera</taxon>
        <taxon>Hemiptera</taxon>
        <taxon>Auchenorrhyncha</taxon>
        <taxon>Cercopoidea</taxon>
        <taxon>Clastopteridae</taxon>
        <taxon>Clastoptera</taxon>
    </lineage>
</organism>
<dbReference type="GO" id="GO:0015179">
    <property type="term" value="F:L-amino acid transmembrane transporter activity"/>
    <property type="evidence" value="ECO:0007669"/>
    <property type="project" value="TreeGrafter"/>
</dbReference>
<dbReference type="PANTHER" id="PTHR22950:SF340">
    <property type="entry name" value="AMINO ACID TRANSPORTER TRANSMEMBRANE DOMAIN-CONTAINING PROTEIN-RELATED"/>
    <property type="match status" value="1"/>
</dbReference>
<keyword evidence="3 6" id="KW-1133">Transmembrane helix</keyword>
<feature type="region of interest" description="Disordered" evidence="5">
    <location>
        <begin position="1"/>
        <end position="25"/>
    </location>
</feature>
<evidence type="ECO:0000256" key="2">
    <source>
        <dbReference type="ARBA" id="ARBA00022692"/>
    </source>
</evidence>
<accession>A0A1B6BW46</accession>
<feature type="transmembrane region" description="Helical" evidence="6">
    <location>
        <begin position="200"/>
        <end position="217"/>
    </location>
</feature>
<feature type="transmembrane region" description="Helical" evidence="6">
    <location>
        <begin position="356"/>
        <end position="373"/>
    </location>
</feature>
<feature type="transmembrane region" description="Helical" evidence="6">
    <location>
        <begin position="269"/>
        <end position="292"/>
    </location>
</feature>
<keyword evidence="2 6" id="KW-0812">Transmembrane</keyword>
<reference evidence="8" key="1">
    <citation type="submission" date="2015-12" db="EMBL/GenBank/DDBJ databases">
        <title>De novo transcriptome assembly of four potential Pierce s Disease insect vectors from Arizona vineyards.</title>
        <authorList>
            <person name="Tassone E.E."/>
        </authorList>
    </citation>
    <scope>NUCLEOTIDE SEQUENCE</scope>
</reference>
<gene>
    <name evidence="8" type="ORF">g.37738</name>
    <name evidence="9" type="ORF">g.37744</name>
</gene>
<name>A0A1B6BW46_9HEMI</name>
<feature type="transmembrane region" description="Helical" evidence="6">
    <location>
        <begin position="171"/>
        <end position="188"/>
    </location>
</feature>
<feature type="domain" description="Amino acid transporter transmembrane" evidence="7">
    <location>
        <begin position="37"/>
        <end position="439"/>
    </location>
</feature>
<feature type="transmembrane region" description="Helical" evidence="6">
    <location>
        <begin position="131"/>
        <end position="151"/>
    </location>
</feature>
<proteinExistence type="predicted"/>
<evidence type="ECO:0000259" key="7">
    <source>
        <dbReference type="Pfam" id="PF01490"/>
    </source>
</evidence>
<evidence type="ECO:0000256" key="5">
    <source>
        <dbReference type="SAM" id="MobiDB-lite"/>
    </source>
</evidence>
<feature type="transmembrane region" description="Helical" evidence="6">
    <location>
        <begin position="237"/>
        <end position="257"/>
    </location>
</feature>
<evidence type="ECO:0000313" key="9">
    <source>
        <dbReference type="EMBL" id="JAS29873.1"/>
    </source>
</evidence>
<feature type="transmembrane region" description="Helical" evidence="6">
    <location>
        <begin position="69"/>
        <end position="92"/>
    </location>
</feature>
<feature type="transmembrane region" description="Helical" evidence="6">
    <location>
        <begin position="417"/>
        <end position="439"/>
    </location>
</feature>
<evidence type="ECO:0000313" key="8">
    <source>
        <dbReference type="EMBL" id="JAS05518.1"/>
    </source>
</evidence>
<dbReference type="GO" id="GO:0005774">
    <property type="term" value="C:vacuolar membrane"/>
    <property type="evidence" value="ECO:0007669"/>
    <property type="project" value="TreeGrafter"/>
</dbReference>
<protein>
    <recommendedName>
        <fullName evidence="7">Amino acid transporter transmembrane domain-containing protein</fullName>
    </recommendedName>
</protein>
<evidence type="ECO:0000256" key="3">
    <source>
        <dbReference type="ARBA" id="ARBA00022989"/>
    </source>
</evidence>
<evidence type="ECO:0000256" key="4">
    <source>
        <dbReference type="ARBA" id="ARBA00023136"/>
    </source>
</evidence>
<dbReference type="PANTHER" id="PTHR22950">
    <property type="entry name" value="AMINO ACID TRANSPORTER"/>
    <property type="match status" value="1"/>
</dbReference>
<dbReference type="Pfam" id="PF01490">
    <property type="entry name" value="Aa_trans"/>
    <property type="match status" value="1"/>
</dbReference>
<evidence type="ECO:0000256" key="6">
    <source>
        <dbReference type="SAM" id="Phobius"/>
    </source>
</evidence>
<sequence length="448" mass="50228">MLSAKNADANRNPPAATTNTSEEEDYDPFAHRVVEKPTTNFDTAVHCIKGSVGSGILAMPHAFRYSGTIVGVIGTLSLSIILTYAIVVLVRCMNMVCKIKKRPYMPLPFAMRGAMKLGPTVFRKLAPAAPIFVDFFLISYQLGICCSYLALISNTLKEILEPNVFKYEMDYRWYLFMILVPVLSINCIRSLKHLTPVSFIADVLTIVGITILIYYFVGTGPLKIEETTYFGTVVNYPLFFGTVMFALEAVGVVLACEGNMAKPQDFSRVFTFSMSFVIFIYTFFGFMGYIKYAEDIKGSITQTIPAGTSTVILQSLVAFSIFCSHPLQCHVPLAILWHNYLVRHITDKNKEIYAEYAMRAVVVSTTFIVVLGVQKFELIISFFGAFCISFLGLIFPFTMEVCLLWPEKNYGPYKYILIKDILGITLGWMLLIMGSYVAILEVIKDAKK</sequence>
<dbReference type="EMBL" id="GEDC01007425">
    <property type="protein sequence ID" value="JAS29873.1"/>
    <property type="molecule type" value="Transcribed_RNA"/>
</dbReference>
<feature type="transmembrane region" description="Helical" evidence="6">
    <location>
        <begin position="379"/>
        <end position="405"/>
    </location>
</feature>
<dbReference type="EMBL" id="GEDC01031780">
    <property type="protein sequence ID" value="JAS05518.1"/>
    <property type="molecule type" value="Transcribed_RNA"/>
</dbReference>
<dbReference type="AlphaFoldDB" id="A0A1B6BW46"/>
<comment type="subcellular location">
    <subcellularLocation>
        <location evidence="1">Membrane</location>
        <topology evidence="1">Multi-pass membrane protein</topology>
    </subcellularLocation>
</comment>
<dbReference type="InterPro" id="IPR013057">
    <property type="entry name" value="AA_transpt_TM"/>
</dbReference>
<evidence type="ECO:0000256" key="1">
    <source>
        <dbReference type="ARBA" id="ARBA00004141"/>
    </source>
</evidence>
<keyword evidence="4 6" id="KW-0472">Membrane</keyword>